<comment type="caution">
    <text evidence="2">The sequence shown here is derived from an EMBL/GenBank/DDBJ whole genome shotgun (WGS) entry which is preliminary data.</text>
</comment>
<name>A0A498MJ89_LABRO</name>
<dbReference type="EMBL" id="QBIY01012665">
    <property type="protein sequence ID" value="RXN19522.1"/>
    <property type="molecule type" value="Genomic_DNA"/>
</dbReference>
<accession>A0A498MJ89</accession>
<feature type="region of interest" description="Disordered" evidence="1">
    <location>
        <begin position="34"/>
        <end position="67"/>
    </location>
</feature>
<evidence type="ECO:0000313" key="3">
    <source>
        <dbReference type="Proteomes" id="UP000290572"/>
    </source>
</evidence>
<gene>
    <name evidence="2" type="ORF">ROHU_025724</name>
</gene>
<protein>
    <submittedName>
        <fullName evidence="2">Uncharacterized protein</fullName>
    </submittedName>
</protein>
<sequence length="67" mass="7671">MTLQLKLPPQKELEQALEQTLRISGMERILEGTLNTPRLEQAPEWTLRTPGLEQIPWHTPGPTKQEA</sequence>
<proteinExistence type="predicted"/>
<dbReference type="AlphaFoldDB" id="A0A498MJ89"/>
<keyword evidence="3" id="KW-1185">Reference proteome</keyword>
<evidence type="ECO:0000313" key="2">
    <source>
        <dbReference type="EMBL" id="RXN19522.1"/>
    </source>
</evidence>
<reference evidence="2 3" key="1">
    <citation type="submission" date="2018-03" db="EMBL/GenBank/DDBJ databases">
        <title>Draft genome sequence of Rohu Carp (Labeo rohita).</title>
        <authorList>
            <person name="Das P."/>
            <person name="Kushwaha B."/>
            <person name="Joshi C.G."/>
            <person name="Kumar D."/>
            <person name="Nagpure N.S."/>
            <person name="Sahoo L."/>
            <person name="Das S.P."/>
            <person name="Bit A."/>
            <person name="Patnaik S."/>
            <person name="Meher P.K."/>
            <person name="Jayasankar P."/>
            <person name="Koringa P.G."/>
            <person name="Patel N.V."/>
            <person name="Hinsu A.T."/>
            <person name="Kumar R."/>
            <person name="Pandey M."/>
            <person name="Agarwal S."/>
            <person name="Srivastava S."/>
            <person name="Singh M."/>
            <person name="Iquebal M.A."/>
            <person name="Jaiswal S."/>
            <person name="Angadi U.B."/>
            <person name="Kumar N."/>
            <person name="Raza M."/>
            <person name="Shah T.M."/>
            <person name="Rai A."/>
            <person name="Jena J.K."/>
        </authorList>
    </citation>
    <scope>NUCLEOTIDE SEQUENCE [LARGE SCALE GENOMIC DNA]</scope>
    <source>
        <strain evidence="2">DASCIFA01</strain>
        <tissue evidence="2">Testis</tissue>
    </source>
</reference>
<dbReference type="Proteomes" id="UP000290572">
    <property type="component" value="Unassembled WGS sequence"/>
</dbReference>
<organism evidence="2 3">
    <name type="scientific">Labeo rohita</name>
    <name type="common">Indian major carp</name>
    <name type="synonym">Cyprinus rohita</name>
    <dbReference type="NCBI Taxonomy" id="84645"/>
    <lineage>
        <taxon>Eukaryota</taxon>
        <taxon>Metazoa</taxon>
        <taxon>Chordata</taxon>
        <taxon>Craniata</taxon>
        <taxon>Vertebrata</taxon>
        <taxon>Euteleostomi</taxon>
        <taxon>Actinopterygii</taxon>
        <taxon>Neopterygii</taxon>
        <taxon>Teleostei</taxon>
        <taxon>Ostariophysi</taxon>
        <taxon>Cypriniformes</taxon>
        <taxon>Cyprinidae</taxon>
        <taxon>Labeoninae</taxon>
        <taxon>Labeonini</taxon>
        <taxon>Labeo</taxon>
    </lineage>
</organism>
<evidence type="ECO:0000256" key="1">
    <source>
        <dbReference type="SAM" id="MobiDB-lite"/>
    </source>
</evidence>